<dbReference type="AlphaFoldDB" id="A0A6A5BDM7"/>
<dbReference type="FunFam" id="3.40.50.300:FF:000412">
    <property type="entry name" value="ADP-ribosylation factor 1"/>
    <property type="match status" value="1"/>
</dbReference>
<dbReference type="Proteomes" id="UP000444721">
    <property type="component" value="Unassembled WGS sequence"/>
</dbReference>
<dbReference type="Pfam" id="PF00025">
    <property type="entry name" value="Arf"/>
    <property type="match status" value="1"/>
</dbReference>
<keyword evidence="8" id="KW-1185">Reference proteome</keyword>
<name>A0A6A5BDM7_NAEFO</name>
<dbReference type="VEuPathDB" id="AmoebaDB:NF0050400"/>
<evidence type="ECO:0000256" key="2">
    <source>
        <dbReference type="ARBA" id="ARBA00022741"/>
    </source>
</evidence>
<dbReference type="InterPro" id="IPR006689">
    <property type="entry name" value="Small_GTPase_ARF/SAR"/>
</dbReference>
<dbReference type="PROSITE" id="PS51417">
    <property type="entry name" value="ARF"/>
    <property type="match status" value="1"/>
</dbReference>
<feature type="binding site" evidence="5">
    <location>
        <position position="32"/>
    </location>
    <ligand>
        <name>Mg(2+)</name>
        <dbReference type="ChEBI" id="CHEBI:18420"/>
    </ligand>
</feature>
<feature type="binding site" evidence="4">
    <location>
        <position position="71"/>
    </location>
    <ligand>
        <name>GTP</name>
        <dbReference type="ChEBI" id="CHEBI:37565"/>
    </ligand>
</feature>
<dbReference type="VEuPathDB" id="AmoebaDB:FDP41_008596"/>
<dbReference type="SMART" id="SM00175">
    <property type="entry name" value="RAB"/>
    <property type="match status" value="1"/>
</dbReference>
<protein>
    <submittedName>
        <fullName evidence="6">Uncharacterized protein</fullName>
    </submittedName>
</protein>
<gene>
    <name evidence="7" type="ORF">FDP41_008596</name>
    <name evidence="6" type="ORF">FDP41_009578</name>
</gene>
<dbReference type="OrthoDB" id="2011769at2759"/>
<dbReference type="GO" id="GO:0046872">
    <property type="term" value="F:metal ion binding"/>
    <property type="evidence" value="ECO:0007669"/>
    <property type="project" value="UniProtKB-KW"/>
</dbReference>
<dbReference type="PANTHER" id="PTHR11711">
    <property type="entry name" value="ADP RIBOSYLATION FACTOR-RELATED"/>
    <property type="match status" value="1"/>
</dbReference>
<dbReference type="GO" id="GO:0030010">
    <property type="term" value="P:establishment of cell polarity"/>
    <property type="evidence" value="ECO:0007669"/>
    <property type="project" value="UniProtKB-ARBA"/>
</dbReference>
<dbReference type="InterPro" id="IPR024156">
    <property type="entry name" value="Small_GTPase_ARF"/>
</dbReference>
<keyword evidence="5" id="KW-0460">Magnesium</keyword>
<feature type="binding site" evidence="4">
    <location>
        <begin position="127"/>
        <end position="130"/>
    </location>
    <ligand>
        <name>GTP</name>
        <dbReference type="ChEBI" id="CHEBI:37565"/>
    </ligand>
</feature>
<keyword evidence="5" id="KW-0479">Metal-binding</keyword>
<evidence type="ECO:0000256" key="3">
    <source>
        <dbReference type="ARBA" id="ARBA00023134"/>
    </source>
</evidence>
<organism evidence="6 8">
    <name type="scientific">Naegleria fowleri</name>
    <name type="common">Brain eating amoeba</name>
    <dbReference type="NCBI Taxonomy" id="5763"/>
    <lineage>
        <taxon>Eukaryota</taxon>
        <taxon>Discoba</taxon>
        <taxon>Heterolobosea</taxon>
        <taxon>Tetramitia</taxon>
        <taxon>Eutetramitia</taxon>
        <taxon>Vahlkampfiidae</taxon>
        <taxon>Naegleria</taxon>
    </lineage>
</organism>
<dbReference type="GeneID" id="68115814"/>
<evidence type="ECO:0000256" key="5">
    <source>
        <dbReference type="PIRSR" id="PIRSR606689-2"/>
    </source>
</evidence>
<dbReference type="VEuPathDB" id="AmoebaDB:NfTy_086720"/>
<dbReference type="SMART" id="SM00177">
    <property type="entry name" value="ARF"/>
    <property type="match status" value="1"/>
</dbReference>
<reference evidence="6 8" key="1">
    <citation type="journal article" date="2019" name="Sci. Rep.">
        <title>Nanopore sequencing improves the draft genome of the human pathogenic amoeba Naegleria fowleri.</title>
        <authorList>
            <person name="Liechti N."/>
            <person name="Schurch N."/>
            <person name="Bruggmann R."/>
            <person name="Wittwer M."/>
        </authorList>
    </citation>
    <scope>NUCLEOTIDE SEQUENCE [LARGE SCALE GENOMIC DNA]</scope>
    <source>
        <strain evidence="6 8">ATCC 30894</strain>
    </source>
</reference>
<dbReference type="GO" id="GO:0005525">
    <property type="term" value="F:GTP binding"/>
    <property type="evidence" value="ECO:0007669"/>
    <property type="project" value="UniProtKB-KW"/>
</dbReference>
<evidence type="ECO:0000313" key="7">
    <source>
        <dbReference type="EMBL" id="KAF0973092.1"/>
    </source>
</evidence>
<keyword evidence="3 4" id="KW-0342">GTP-binding</keyword>
<dbReference type="VEuPathDB" id="AmoebaDB:FDP41_009578"/>
<dbReference type="CDD" id="cd00878">
    <property type="entry name" value="Arf_Arl"/>
    <property type="match status" value="1"/>
</dbReference>
<feature type="binding site" evidence="4">
    <location>
        <begin position="25"/>
        <end position="32"/>
    </location>
    <ligand>
        <name>GTP</name>
        <dbReference type="ChEBI" id="CHEBI:37565"/>
    </ligand>
</feature>
<dbReference type="SMART" id="SM00178">
    <property type="entry name" value="SAR"/>
    <property type="match status" value="1"/>
</dbReference>
<dbReference type="EMBL" id="VFQX01000062">
    <property type="protein sequence ID" value="KAF0973092.1"/>
    <property type="molecule type" value="Genomic_DNA"/>
</dbReference>
<dbReference type="SUPFAM" id="SSF52540">
    <property type="entry name" value="P-loop containing nucleoside triphosphate hydrolases"/>
    <property type="match status" value="1"/>
</dbReference>
<dbReference type="InterPro" id="IPR005225">
    <property type="entry name" value="Small_GTP-bd"/>
</dbReference>
<comment type="caution">
    <text evidence="6">The sequence shown here is derived from an EMBL/GenBank/DDBJ whole genome shotgun (WGS) entry which is preliminary data.</text>
</comment>
<dbReference type="EMBL" id="VFQX01000071">
    <property type="protein sequence ID" value="KAF0972170.1"/>
    <property type="molecule type" value="Genomic_DNA"/>
</dbReference>
<dbReference type="PRINTS" id="PR00328">
    <property type="entry name" value="SAR1GTPBP"/>
</dbReference>
<accession>A0A6A5BDM7</accession>
<dbReference type="OMA" id="CTAIKEH"/>
<dbReference type="PROSITE" id="PS51422">
    <property type="entry name" value="SAR1"/>
    <property type="match status" value="1"/>
</dbReference>
<sequence length="178" mass="20070">MGSLLSKIFFSQIIGYKHSKILILGLDHAGKTATLYKIGLNENVTTVPTIGFNSEMIQYNNVKMLIFDLGGQEKVRSLWQHYFENTDAIIFVVDSADRERMQEARETLHEILTNSNLEKVKLLILANKQDLSEALSASQIAEELDLKSIKQDYHLQECSAITGEGLYEGFDWLSGKIA</sequence>
<dbReference type="GO" id="GO:0003924">
    <property type="term" value="F:GTPase activity"/>
    <property type="evidence" value="ECO:0007669"/>
    <property type="project" value="InterPro"/>
</dbReference>
<feature type="binding site" evidence="5">
    <location>
        <position position="49"/>
    </location>
    <ligand>
        <name>Mg(2+)</name>
        <dbReference type="ChEBI" id="CHEBI:18420"/>
    </ligand>
</feature>
<dbReference type="RefSeq" id="XP_044557805.1">
    <property type="nucleotide sequence ID" value="XM_044712466.1"/>
</dbReference>
<dbReference type="Gene3D" id="3.40.50.300">
    <property type="entry name" value="P-loop containing nucleotide triphosphate hydrolases"/>
    <property type="match status" value="1"/>
</dbReference>
<evidence type="ECO:0000313" key="6">
    <source>
        <dbReference type="EMBL" id="KAF0972170.1"/>
    </source>
</evidence>
<comment type="similarity">
    <text evidence="1">Belongs to the small GTPase superfamily. Arf family.</text>
</comment>
<keyword evidence="2 4" id="KW-0547">Nucleotide-binding</keyword>
<evidence type="ECO:0000313" key="8">
    <source>
        <dbReference type="Proteomes" id="UP000444721"/>
    </source>
</evidence>
<evidence type="ECO:0000256" key="1">
    <source>
        <dbReference type="ARBA" id="ARBA00010290"/>
    </source>
</evidence>
<proteinExistence type="inferred from homology"/>
<evidence type="ECO:0000256" key="4">
    <source>
        <dbReference type="PIRSR" id="PIRSR606689-1"/>
    </source>
</evidence>
<dbReference type="NCBIfam" id="TIGR00231">
    <property type="entry name" value="small_GTP"/>
    <property type="match status" value="1"/>
</dbReference>
<dbReference type="PROSITE" id="PS51419">
    <property type="entry name" value="RAB"/>
    <property type="match status" value="1"/>
</dbReference>
<dbReference type="InterPro" id="IPR027417">
    <property type="entry name" value="P-loop_NTPase"/>
</dbReference>